<dbReference type="GO" id="GO:0003723">
    <property type="term" value="F:RNA binding"/>
    <property type="evidence" value="ECO:0007669"/>
    <property type="project" value="InterPro"/>
</dbReference>
<proteinExistence type="inferred from homology"/>
<accession>A0A250WP31</accession>
<evidence type="ECO:0000313" key="6">
    <source>
        <dbReference type="Proteomes" id="UP000232323"/>
    </source>
</evidence>
<dbReference type="InterPro" id="IPR018268">
    <property type="entry name" value="Ribosomal_uS10_CS"/>
</dbReference>
<keyword evidence="3" id="KW-0687">Ribonucleoprotein</keyword>
<comment type="similarity">
    <text evidence="1">Belongs to the universal ribosomal protein uS10 family.</text>
</comment>
<evidence type="ECO:0000256" key="2">
    <source>
        <dbReference type="ARBA" id="ARBA00022980"/>
    </source>
</evidence>
<dbReference type="GO" id="GO:0006412">
    <property type="term" value="P:translation"/>
    <property type="evidence" value="ECO:0007669"/>
    <property type="project" value="InterPro"/>
</dbReference>
<comment type="caution">
    <text evidence="5">The sequence shown here is derived from an EMBL/GenBank/DDBJ whole genome shotgun (WGS) entry which is preliminary data.</text>
</comment>
<feature type="domain" description="Small ribosomal subunit protein uS10" evidence="4">
    <location>
        <begin position="80"/>
        <end position="174"/>
    </location>
</feature>
<sequence length="178" mass="19830">MQALAQRSQVKPFTTSRPSLCRPIQPLSSSVSARRQYVLSRAEATEAPEMAIDFSEYSDDVDITSGAAMTPISAESVKLRVRMRGYDIDILKDAVDQIRAVADATGVEFRGPVMLPTRRKIFCVLRSPHVNKDAREHFEVRTHHRLIDLCNLSSQAVEAMMQWIPPSGLEVECSIVSA</sequence>
<evidence type="ECO:0000256" key="3">
    <source>
        <dbReference type="ARBA" id="ARBA00023274"/>
    </source>
</evidence>
<keyword evidence="2" id="KW-0689">Ribosomal protein</keyword>
<evidence type="ECO:0000313" key="5">
    <source>
        <dbReference type="EMBL" id="GAX72594.1"/>
    </source>
</evidence>
<gene>
    <name evidence="5" type="ORF">CEUSTIGMA_g50.t1</name>
</gene>
<dbReference type="InterPro" id="IPR036838">
    <property type="entry name" value="Ribosomal_uS10_dom_sf"/>
</dbReference>
<dbReference type="STRING" id="1157962.A0A250WP31"/>
<dbReference type="GO" id="GO:0005840">
    <property type="term" value="C:ribosome"/>
    <property type="evidence" value="ECO:0007669"/>
    <property type="project" value="UniProtKB-KW"/>
</dbReference>
<dbReference type="AlphaFoldDB" id="A0A250WP31"/>
<dbReference type="PROSITE" id="PS00361">
    <property type="entry name" value="RIBOSOMAL_S10"/>
    <property type="match status" value="1"/>
</dbReference>
<dbReference type="EMBL" id="BEGY01000001">
    <property type="protein sequence ID" value="GAX72594.1"/>
    <property type="molecule type" value="Genomic_DNA"/>
</dbReference>
<dbReference type="HAMAP" id="MF_00508">
    <property type="entry name" value="Ribosomal_uS10"/>
    <property type="match status" value="1"/>
</dbReference>
<keyword evidence="6" id="KW-1185">Reference proteome</keyword>
<dbReference type="SUPFAM" id="SSF54999">
    <property type="entry name" value="Ribosomal protein S10"/>
    <property type="match status" value="1"/>
</dbReference>
<dbReference type="PRINTS" id="PR00971">
    <property type="entry name" value="RIBOSOMALS10"/>
</dbReference>
<dbReference type="Gene3D" id="3.30.70.600">
    <property type="entry name" value="Ribosomal protein S10 domain"/>
    <property type="match status" value="1"/>
</dbReference>
<dbReference type="GO" id="GO:1990904">
    <property type="term" value="C:ribonucleoprotein complex"/>
    <property type="evidence" value="ECO:0007669"/>
    <property type="project" value="UniProtKB-KW"/>
</dbReference>
<name>A0A250WP31_9CHLO</name>
<evidence type="ECO:0000259" key="4">
    <source>
        <dbReference type="SMART" id="SM01403"/>
    </source>
</evidence>
<evidence type="ECO:0000256" key="1">
    <source>
        <dbReference type="ARBA" id="ARBA00007102"/>
    </source>
</evidence>
<dbReference type="InterPro" id="IPR001848">
    <property type="entry name" value="Ribosomal_uS10"/>
</dbReference>
<dbReference type="Pfam" id="PF00338">
    <property type="entry name" value="Ribosomal_S10"/>
    <property type="match status" value="1"/>
</dbReference>
<organism evidence="5 6">
    <name type="scientific">Chlamydomonas eustigma</name>
    <dbReference type="NCBI Taxonomy" id="1157962"/>
    <lineage>
        <taxon>Eukaryota</taxon>
        <taxon>Viridiplantae</taxon>
        <taxon>Chlorophyta</taxon>
        <taxon>core chlorophytes</taxon>
        <taxon>Chlorophyceae</taxon>
        <taxon>CS clade</taxon>
        <taxon>Chlamydomonadales</taxon>
        <taxon>Chlamydomonadaceae</taxon>
        <taxon>Chlamydomonas</taxon>
    </lineage>
</organism>
<dbReference type="SMART" id="SM01403">
    <property type="entry name" value="Ribosomal_S10"/>
    <property type="match status" value="1"/>
</dbReference>
<protein>
    <recommendedName>
        <fullName evidence="4">Small ribosomal subunit protein uS10 domain-containing protein</fullName>
    </recommendedName>
</protein>
<dbReference type="InterPro" id="IPR027486">
    <property type="entry name" value="Ribosomal_uS10_dom"/>
</dbReference>
<dbReference type="FunFam" id="3.30.70.600:FF:000003">
    <property type="entry name" value="30S ribosomal protein S10"/>
    <property type="match status" value="1"/>
</dbReference>
<dbReference type="NCBIfam" id="TIGR01049">
    <property type="entry name" value="rpsJ_bact"/>
    <property type="match status" value="1"/>
</dbReference>
<reference evidence="5 6" key="1">
    <citation type="submission" date="2017-08" db="EMBL/GenBank/DDBJ databases">
        <title>Acidophilic green algal genome provides insights into adaptation to an acidic environment.</title>
        <authorList>
            <person name="Hirooka S."/>
            <person name="Hirose Y."/>
            <person name="Kanesaki Y."/>
            <person name="Higuchi S."/>
            <person name="Fujiwara T."/>
            <person name="Onuma R."/>
            <person name="Era A."/>
            <person name="Ohbayashi R."/>
            <person name="Uzuka A."/>
            <person name="Nozaki H."/>
            <person name="Yoshikawa H."/>
            <person name="Miyagishima S.Y."/>
        </authorList>
    </citation>
    <scope>NUCLEOTIDE SEQUENCE [LARGE SCALE GENOMIC DNA]</scope>
    <source>
        <strain evidence="5 6">NIES-2499</strain>
    </source>
</reference>
<dbReference type="PANTHER" id="PTHR11700">
    <property type="entry name" value="30S RIBOSOMAL PROTEIN S10 FAMILY MEMBER"/>
    <property type="match status" value="1"/>
</dbReference>
<dbReference type="Proteomes" id="UP000232323">
    <property type="component" value="Unassembled WGS sequence"/>
</dbReference>
<dbReference type="GO" id="GO:0003735">
    <property type="term" value="F:structural constituent of ribosome"/>
    <property type="evidence" value="ECO:0007669"/>
    <property type="project" value="InterPro"/>
</dbReference>
<dbReference type="OrthoDB" id="366214at2759"/>
<dbReference type="NCBIfam" id="NF001861">
    <property type="entry name" value="PRK00596.1"/>
    <property type="match status" value="1"/>
</dbReference>